<dbReference type="PRINTS" id="PR00046">
    <property type="entry name" value="SIGMA70FCT"/>
</dbReference>
<dbReference type="Gene3D" id="1.10.1740.10">
    <property type="match status" value="1"/>
</dbReference>
<evidence type="ECO:0000313" key="7">
    <source>
        <dbReference type="Proteomes" id="UP001162834"/>
    </source>
</evidence>
<evidence type="ECO:0000256" key="2">
    <source>
        <dbReference type="ARBA" id="ARBA00023082"/>
    </source>
</evidence>
<dbReference type="SUPFAM" id="SSF88659">
    <property type="entry name" value="Sigma3 and sigma4 domains of RNA polymerase sigma factors"/>
    <property type="match status" value="2"/>
</dbReference>
<dbReference type="GO" id="GO:0003899">
    <property type="term" value="F:DNA-directed RNA polymerase activity"/>
    <property type="evidence" value="ECO:0007669"/>
    <property type="project" value="InterPro"/>
</dbReference>
<dbReference type="InterPro" id="IPR012845">
    <property type="entry name" value="RNA_pol_sigma_FliA_WhiG"/>
</dbReference>
<organism evidence="6 7">
    <name type="scientific">Capillimicrobium parvum</name>
    <dbReference type="NCBI Taxonomy" id="2884022"/>
    <lineage>
        <taxon>Bacteria</taxon>
        <taxon>Bacillati</taxon>
        <taxon>Actinomycetota</taxon>
        <taxon>Thermoleophilia</taxon>
        <taxon>Solirubrobacterales</taxon>
        <taxon>Capillimicrobiaceae</taxon>
        <taxon>Capillimicrobium</taxon>
    </lineage>
</organism>
<dbReference type="Proteomes" id="UP001162834">
    <property type="component" value="Chromosome"/>
</dbReference>
<reference evidence="6" key="1">
    <citation type="journal article" date="2022" name="Int. J. Syst. Evol. Microbiol.">
        <title>Pseudomonas aegrilactucae sp. nov. and Pseudomonas morbosilactucae sp. nov., pathogens causing bacterial rot of lettuce in Japan.</title>
        <authorList>
            <person name="Sawada H."/>
            <person name="Fujikawa T."/>
            <person name="Satou M."/>
        </authorList>
    </citation>
    <scope>NUCLEOTIDE SEQUENCE</scope>
    <source>
        <strain evidence="6">0166_1</strain>
    </source>
</reference>
<dbReference type="PIRSF" id="PIRSF000770">
    <property type="entry name" value="RNA_pol_sigma-SigE/K"/>
    <property type="match status" value="1"/>
</dbReference>
<dbReference type="Pfam" id="PF04545">
    <property type="entry name" value="Sigma70_r4"/>
    <property type="match status" value="1"/>
</dbReference>
<evidence type="ECO:0000256" key="3">
    <source>
        <dbReference type="ARBA" id="ARBA00023125"/>
    </source>
</evidence>
<dbReference type="CDD" id="cd06171">
    <property type="entry name" value="Sigma70_r4"/>
    <property type="match status" value="1"/>
</dbReference>
<evidence type="ECO:0000256" key="4">
    <source>
        <dbReference type="ARBA" id="ARBA00023163"/>
    </source>
</evidence>
<dbReference type="GO" id="GO:0016987">
    <property type="term" value="F:sigma factor activity"/>
    <property type="evidence" value="ECO:0007669"/>
    <property type="project" value="UniProtKB-KW"/>
</dbReference>
<dbReference type="PROSITE" id="PS00716">
    <property type="entry name" value="SIGMA70_2"/>
    <property type="match status" value="1"/>
</dbReference>
<feature type="domain" description="RNA polymerase sigma-70" evidence="5">
    <location>
        <begin position="227"/>
        <end position="253"/>
    </location>
</feature>
<dbReference type="InterPro" id="IPR000943">
    <property type="entry name" value="RNA_pol_sigma70"/>
</dbReference>
<dbReference type="Pfam" id="PF04542">
    <property type="entry name" value="Sigma70_r2"/>
    <property type="match status" value="1"/>
</dbReference>
<dbReference type="GO" id="GO:0003677">
    <property type="term" value="F:DNA binding"/>
    <property type="evidence" value="ECO:0007669"/>
    <property type="project" value="UniProtKB-KW"/>
</dbReference>
<dbReference type="PANTHER" id="PTHR30385">
    <property type="entry name" value="SIGMA FACTOR F FLAGELLAR"/>
    <property type="match status" value="1"/>
</dbReference>
<name>A0A9E6XYK5_9ACTN</name>
<protein>
    <submittedName>
        <fullName evidence="6">RNA polymerase sigma-D factor</fullName>
    </submittedName>
</protein>
<evidence type="ECO:0000313" key="6">
    <source>
        <dbReference type="EMBL" id="UGS36588.1"/>
    </source>
</evidence>
<dbReference type="AlphaFoldDB" id="A0A9E6XYK5"/>
<evidence type="ECO:0000259" key="5">
    <source>
        <dbReference type="PROSITE" id="PS00716"/>
    </source>
</evidence>
<gene>
    <name evidence="6" type="primary">sigD_2</name>
    <name evidence="6" type="ORF">DSM104329_02996</name>
</gene>
<evidence type="ECO:0000256" key="1">
    <source>
        <dbReference type="ARBA" id="ARBA00023015"/>
    </source>
</evidence>
<dbReference type="GO" id="GO:0006352">
    <property type="term" value="P:DNA-templated transcription initiation"/>
    <property type="evidence" value="ECO:0007669"/>
    <property type="project" value="InterPro"/>
</dbReference>
<keyword evidence="3" id="KW-0238">DNA-binding</keyword>
<dbReference type="RefSeq" id="WP_259310657.1">
    <property type="nucleotide sequence ID" value="NZ_CP087164.1"/>
</dbReference>
<dbReference type="InterPro" id="IPR007627">
    <property type="entry name" value="RNA_pol_sigma70_r2"/>
</dbReference>
<dbReference type="SUPFAM" id="SSF88946">
    <property type="entry name" value="Sigma2 domain of RNA polymerase sigma factors"/>
    <property type="match status" value="1"/>
</dbReference>
<accession>A0A9E6XYK5</accession>
<keyword evidence="7" id="KW-1185">Reference proteome</keyword>
<dbReference type="NCBIfam" id="TIGR02937">
    <property type="entry name" value="sigma70-ECF"/>
    <property type="match status" value="1"/>
</dbReference>
<dbReference type="InterPro" id="IPR013325">
    <property type="entry name" value="RNA_pol_sigma_r2"/>
</dbReference>
<dbReference type="InterPro" id="IPR013324">
    <property type="entry name" value="RNA_pol_sigma_r3/r4-like"/>
</dbReference>
<keyword evidence="4" id="KW-0804">Transcription</keyword>
<keyword evidence="1" id="KW-0805">Transcription regulation</keyword>
<dbReference type="NCBIfam" id="TIGR02479">
    <property type="entry name" value="FliA_WhiG"/>
    <property type="match status" value="1"/>
</dbReference>
<proteinExistence type="predicted"/>
<dbReference type="InterPro" id="IPR007630">
    <property type="entry name" value="RNA_pol_sigma70_r4"/>
</dbReference>
<dbReference type="KEGG" id="sbae:DSM104329_02996"/>
<keyword evidence="2" id="KW-0731">Sigma factor</keyword>
<sequence>MEVATEKRARTDQLQRLWKQYRVRPDPRVRDRLVLSLAPMVKFIVYRKVRNVPAHVEVEDYLSVGLEALIVSIDRYDPEKGATLEQYAWTRVHGAVLDELRRQDWAPRSVRRWERDIEKGVQDFTGVHGRRPTRAELADMLGCPVEELLRRRGEIARSDVTSLNAVVMSEDDAEVERMETIASDDERADPEAAVLRADAKGRFRAAFAELPEREREIAVLLYVKHLTMAEIGEVLGVSESRICQIHGKTKKKLRTSLKDEDAALFHLVA</sequence>
<dbReference type="InterPro" id="IPR014284">
    <property type="entry name" value="RNA_pol_sigma-70_dom"/>
</dbReference>
<dbReference type="EMBL" id="CP087164">
    <property type="protein sequence ID" value="UGS36588.1"/>
    <property type="molecule type" value="Genomic_DNA"/>
</dbReference>
<dbReference type="PANTHER" id="PTHR30385:SF7">
    <property type="entry name" value="RNA POLYMERASE SIGMA FACTOR FLIA"/>
    <property type="match status" value="1"/>
</dbReference>
<dbReference type="Gene3D" id="1.20.140.160">
    <property type="match status" value="1"/>
</dbReference>